<dbReference type="Gene3D" id="3.40.50.970">
    <property type="match status" value="1"/>
</dbReference>
<dbReference type="GO" id="GO:0006086">
    <property type="term" value="P:pyruvate decarboxylation to acetyl-CoA"/>
    <property type="evidence" value="ECO:0007669"/>
    <property type="project" value="TreeGrafter"/>
</dbReference>
<dbReference type="InterPro" id="IPR050642">
    <property type="entry name" value="PDH_E1_Alpha_Subunit"/>
</dbReference>
<protein>
    <submittedName>
        <fullName evidence="7">Pyruvate dehydrogenase E1 component alpha subunit</fullName>
    </submittedName>
</protein>
<dbReference type="InterPro" id="IPR001017">
    <property type="entry name" value="DH_E1"/>
</dbReference>
<evidence type="ECO:0000256" key="4">
    <source>
        <dbReference type="ARBA" id="ARBA00025211"/>
    </source>
</evidence>
<keyword evidence="8" id="KW-1185">Reference proteome</keyword>
<comment type="catalytic activity">
    <reaction evidence="5">
        <text>N(6)-[(R)-lipoyl]-L-lysyl-[protein] + pyruvate + H(+) = N(6)-[(R)-S(8)-acetyldihydrolipoyl]-L-lysyl-[protein] + CO2</text>
        <dbReference type="Rhea" id="RHEA:19189"/>
        <dbReference type="Rhea" id="RHEA-COMP:10474"/>
        <dbReference type="Rhea" id="RHEA-COMP:10478"/>
        <dbReference type="ChEBI" id="CHEBI:15361"/>
        <dbReference type="ChEBI" id="CHEBI:15378"/>
        <dbReference type="ChEBI" id="CHEBI:16526"/>
        <dbReference type="ChEBI" id="CHEBI:83099"/>
        <dbReference type="ChEBI" id="CHEBI:83111"/>
        <dbReference type="EC" id="1.2.4.1"/>
    </reaction>
</comment>
<dbReference type="RefSeq" id="WP_092691410.1">
    <property type="nucleotide sequence ID" value="NZ_FOGU01000004.1"/>
</dbReference>
<dbReference type="STRING" id="641238.SAMN04490244_10498"/>
<dbReference type="EMBL" id="FOGU01000004">
    <property type="protein sequence ID" value="SER94906.1"/>
    <property type="molecule type" value="Genomic_DNA"/>
</dbReference>
<dbReference type="CDD" id="cd02000">
    <property type="entry name" value="TPP_E1_PDC_ADC_BCADC"/>
    <property type="match status" value="1"/>
</dbReference>
<evidence type="ECO:0000259" key="6">
    <source>
        <dbReference type="Pfam" id="PF00676"/>
    </source>
</evidence>
<dbReference type="SUPFAM" id="SSF52518">
    <property type="entry name" value="Thiamin diphosphate-binding fold (THDP-binding)"/>
    <property type="match status" value="1"/>
</dbReference>
<evidence type="ECO:0000256" key="3">
    <source>
        <dbReference type="ARBA" id="ARBA00023052"/>
    </source>
</evidence>
<keyword evidence="3" id="KW-0786">Thiamine pyrophosphate</keyword>
<keyword evidence="2" id="KW-0560">Oxidoreductase</keyword>
<dbReference type="PANTHER" id="PTHR11516">
    <property type="entry name" value="PYRUVATE DEHYDROGENASE E1 COMPONENT, ALPHA SUBUNIT BACTERIAL AND ORGANELLAR"/>
    <property type="match status" value="1"/>
</dbReference>
<accession>A0A1H9TCR6</accession>
<dbReference type="OrthoDB" id="9766715at2"/>
<comment type="function">
    <text evidence="4">The pyruvate dehydrogenase complex catalyzes the overall conversion of pyruvate to acetyl-CoA and CO(2). It contains multiple copies of three enzymatic components: pyruvate dehydrogenase (E1), dihydrolipoamide acetyltransferase (E2) and lipoamide dehydrogenase (E3).</text>
</comment>
<gene>
    <name evidence="7" type="ORF">SAMN04490244_10498</name>
</gene>
<dbReference type="AlphaFoldDB" id="A0A1H9TCR6"/>
<reference evidence="7 8" key="1">
    <citation type="submission" date="2016-10" db="EMBL/GenBank/DDBJ databases">
        <authorList>
            <person name="de Groot N.N."/>
        </authorList>
    </citation>
    <scope>NUCLEOTIDE SEQUENCE [LARGE SCALE GENOMIC DNA]</scope>
    <source>
        <strain evidence="7 8">DSM 23042</strain>
    </source>
</reference>
<dbReference type="PANTHER" id="PTHR11516:SF60">
    <property type="entry name" value="PYRUVATE DEHYDROGENASE E1 COMPONENT SUBUNIT ALPHA"/>
    <property type="match status" value="1"/>
</dbReference>
<proteinExistence type="predicted"/>
<dbReference type="Pfam" id="PF00676">
    <property type="entry name" value="E1_dh"/>
    <property type="match status" value="1"/>
</dbReference>
<evidence type="ECO:0000256" key="5">
    <source>
        <dbReference type="ARBA" id="ARBA00051231"/>
    </source>
</evidence>
<name>A0A1H9TCR6_9RHOB</name>
<dbReference type="InterPro" id="IPR029061">
    <property type="entry name" value="THDP-binding"/>
</dbReference>
<dbReference type="Proteomes" id="UP000198885">
    <property type="component" value="Unassembled WGS sequence"/>
</dbReference>
<evidence type="ECO:0000256" key="1">
    <source>
        <dbReference type="ARBA" id="ARBA00001964"/>
    </source>
</evidence>
<feature type="domain" description="Dehydrogenase E1 component" evidence="6">
    <location>
        <begin position="21"/>
        <end position="312"/>
    </location>
</feature>
<evidence type="ECO:0000256" key="2">
    <source>
        <dbReference type="ARBA" id="ARBA00023002"/>
    </source>
</evidence>
<comment type="cofactor">
    <cofactor evidence="1">
        <name>thiamine diphosphate</name>
        <dbReference type="ChEBI" id="CHEBI:58937"/>
    </cofactor>
</comment>
<evidence type="ECO:0000313" key="7">
    <source>
        <dbReference type="EMBL" id="SER94906.1"/>
    </source>
</evidence>
<sequence>MSGDPAAVADTTEAALALYRTMALIRRFEEKAGQLYGLGLIGGFCHLSIGQEAVSAGLGAAARPGDTRLAGRRGHGHMLAAGIPPEALMAELLGRETGLCGGRAGSLHVVSPAHGYHSGHGLIGAQIPLAAGLALAHRSREDAGVTFAVFGDRAADQGRLDESLALAVRLALPVVYVLETNRESAEAAATRARVAARAELHGIPSREVDGMDARAVAAAAEKAAERARRGRGPSLIAARTYRYRGHAMGDTDRARSRDEQRRVRARHDPLDLLREALIGDGAAEAAQLRAIETEARDRVAAAAEAARAAPEAGAAVTAARTGAPV</sequence>
<dbReference type="GO" id="GO:0004739">
    <property type="term" value="F:pyruvate dehydrogenase (acetyl-transferring) activity"/>
    <property type="evidence" value="ECO:0007669"/>
    <property type="project" value="UniProtKB-EC"/>
</dbReference>
<keyword evidence="7" id="KW-0670">Pyruvate</keyword>
<organism evidence="7 8">
    <name type="scientific">Tranquillimonas rosea</name>
    <dbReference type="NCBI Taxonomy" id="641238"/>
    <lineage>
        <taxon>Bacteria</taxon>
        <taxon>Pseudomonadati</taxon>
        <taxon>Pseudomonadota</taxon>
        <taxon>Alphaproteobacteria</taxon>
        <taxon>Rhodobacterales</taxon>
        <taxon>Roseobacteraceae</taxon>
        <taxon>Tranquillimonas</taxon>
    </lineage>
</organism>
<evidence type="ECO:0000313" key="8">
    <source>
        <dbReference type="Proteomes" id="UP000198885"/>
    </source>
</evidence>